<gene>
    <name evidence="1" type="ORF">GB927_025595</name>
</gene>
<protein>
    <submittedName>
        <fullName evidence="1">DUF930 domain-containing protein</fullName>
    </submittedName>
</protein>
<evidence type="ECO:0000313" key="1">
    <source>
        <dbReference type="EMBL" id="MCQ4633439.1"/>
    </source>
</evidence>
<sequence length="130" mass="14788">MVKATRMLSGDVLVDARSREAREELSTLLPTDQVEQLCGLEAMAQVSAWSDEIEAEYVRIFAIGDPVMAGDVLTADGAALQSKRQWYRLQFRCTLAPDHASVTGFEFRLGDLIPRDRWPEYNLHDEYEEH</sequence>
<proteinExistence type="predicted"/>
<evidence type="ECO:0000313" key="2">
    <source>
        <dbReference type="Proteomes" id="UP000996601"/>
    </source>
</evidence>
<dbReference type="EMBL" id="WHSB02000012">
    <property type="protein sequence ID" value="MCQ4633439.1"/>
    <property type="molecule type" value="Genomic_DNA"/>
</dbReference>
<dbReference type="Pfam" id="PF06059">
    <property type="entry name" value="DUF930"/>
    <property type="match status" value="1"/>
</dbReference>
<keyword evidence="2" id="KW-1185">Reference proteome</keyword>
<comment type="caution">
    <text evidence="1">The sequence shown here is derived from an EMBL/GenBank/DDBJ whole genome shotgun (WGS) entry which is preliminary data.</text>
</comment>
<name>A0ABT1REC0_9HYPH</name>
<organism evidence="1 2">
    <name type="scientific">Shinella lacus</name>
    <dbReference type="NCBI Taxonomy" id="2654216"/>
    <lineage>
        <taxon>Bacteria</taxon>
        <taxon>Pseudomonadati</taxon>
        <taxon>Pseudomonadota</taxon>
        <taxon>Alphaproteobacteria</taxon>
        <taxon>Hyphomicrobiales</taxon>
        <taxon>Rhizobiaceae</taxon>
        <taxon>Shinella</taxon>
    </lineage>
</organism>
<accession>A0ABT1REC0</accession>
<dbReference type="Proteomes" id="UP000996601">
    <property type="component" value="Unassembled WGS sequence"/>
</dbReference>
<dbReference type="InterPro" id="IPR009273">
    <property type="entry name" value="DUF930"/>
</dbReference>
<reference evidence="1" key="1">
    <citation type="submission" date="2021-07" db="EMBL/GenBank/DDBJ databases">
        <title>Shinella sp. nov., a novel member of the genus Shinella from water.</title>
        <authorList>
            <person name="Deng Y."/>
        </authorList>
    </citation>
    <scope>NUCLEOTIDE SEQUENCE</scope>
    <source>
        <strain evidence="1">CPCC 100929</strain>
    </source>
</reference>